<organism evidence="3 4">
    <name type="scientific">Methylocaldum szegediense</name>
    <dbReference type="NCBI Taxonomy" id="73780"/>
    <lineage>
        <taxon>Bacteria</taxon>
        <taxon>Pseudomonadati</taxon>
        <taxon>Pseudomonadota</taxon>
        <taxon>Gammaproteobacteria</taxon>
        <taxon>Methylococcales</taxon>
        <taxon>Methylococcaceae</taxon>
        <taxon>Methylocaldum</taxon>
    </lineage>
</organism>
<dbReference type="Pfam" id="PF02321">
    <property type="entry name" value="OEP"/>
    <property type="match status" value="2"/>
</dbReference>
<dbReference type="Gene3D" id="1.20.1600.10">
    <property type="entry name" value="Outer membrane efflux proteins (OEP)"/>
    <property type="match status" value="1"/>
</dbReference>
<dbReference type="PANTHER" id="PTHR30203">
    <property type="entry name" value="OUTER MEMBRANE CATION EFFLUX PROTEIN"/>
    <property type="match status" value="1"/>
</dbReference>
<evidence type="ECO:0000313" key="4">
    <source>
        <dbReference type="Proteomes" id="UP001162030"/>
    </source>
</evidence>
<dbReference type="PANTHER" id="PTHR30203:SF24">
    <property type="entry name" value="BLR4935 PROTEIN"/>
    <property type="match status" value="1"/>
</dbReference>
<dbReference type="EMBL" id="OX458333">
    <property type="protein sequence ID" value="CAI8834037.1"/>
    <property type="molecule type" value="Genomic_DNA"/>
</dbReference>
<gene>
    <name evidence="3" type="ORF">MSZNOR_2200</name>
</gene>
<feature type="signal peptide" evidence="2">
    <location>
        <begin position="1"/>
        <end position="25"/>
    </location>
</feature>
<evidence type="ECO:0000256" key="2">
    <source>
        <dbReference type="SAM" id="SignalP"/>
    </source>
</evidence>
<evidence type="ECO:0000313" key="3">
    <source>
        <dbReference type="EMBL" id="CAI8834037.1"/>
    </source>
</evidence>
<dbReference type="Proteomes" id="UP001162030">
    <property type="component" value="Chromosome"/>
</dbReference>
<keyword evidence="2" id="KW-0732">Signal</keyword>
<reference evidence="3 4" key="1">
    <citation type="submission" date="2023-03" db="EMBL/GenBank/DDBJ databases">
        <authorList>
            <person name="Pearce D."/>
        </authorList>
    </citation>
    <scope>NUCLEOTIDE SEQUENCE [LARGE SCALE GENOMIC DNA]</scope>
    <source>
        <strain evidence="3">Msz</strain>
    </source>
</reference>
<dbReference type="SUPFAM" id="SSF56954">
    <property type="entry name" value="Outer membrane efflux proteins (OEP)"/>
    <property type="match status" value="1"/>
</dbReference>
<proteinExistence type="inferred from homology"/>
<accession>A0ABM9I1R7</accession>
<feature type="chain" id="PRO_5047041414" evidence="2">
    <location>
        <begin position="26"/>
        <end position="418"/>
    </location>
</feature>
<keyword evidence="4" id="KW-1185">Reference proteome</keyword>
<dbReference type="InterPro" id="IPR003423">
    <property type="entry name" value="OMP_efflux"/>
</dbReference>
<name>A0ABM9I1R7_9GAMM</name>
<protein>
    <submittedName>
        <fullName evidence="3">Outer membrane protein, heavy metal efflux system</fullName>
    </submittedName>
</protein>
<dbReference type="RefSeq" id="WP_084162344.1">
    <property type="nucleotide sequence ID" value="NZ_OX458333.1"/>
</dbReference>
<comment type="similarity">
    <text evidence="1">Belongs to the outer membrane factor (OMF) (TC 1.B.17) family.</text>
</comment>
<sequence>MFLHRWQFVCVWVSLALTMLSSTVAGEPLTLSQVLDLTLKNNPELIASRAQIRGAEGDLVAAKAYPNPEIQIGAGESVARDDQVLRGALGGVDIAQPIELPFVRRPRREAGEAGVESARAQYRVVILNVLTRTKQAFYNVLRHQELLRMAESNRELLESIRDKIKLRVEVGESSRYELVKAEAELLGATKNRESAALRVEQAKAALRALIGAPLPPRLEIVGELPSSEAPPPDLDKLRESILQNHPALVQARAEIDRARSQLELEQALRYPQPTIKAGVYTEPHLEQWRVDLIVPLPLWNQRQGPIARALADRERADAQANQQQLNLMYELDSAITAYRIATQQIETFESGLLREAESALKVAEAAYRLGERGILDYLDAQRTFQAVRVDYINALFDKNAALLEIERLRAQDYQDQPQ</sequence>
<evidence type="ECO:0000256" key="1">
    <source>
        <dbReference type="ARBA" id="ARBA00007613"/>
    </source>
</evidence>
<dbReference type="InterPro" id="IPR010131">
    <property type="entry name" value="MdtP/NodT-like"/>
</dbReference>